<dbReference type="Proteomes" id="UP000053091">
    <property type="component" value="Unassembled WGS sequence"/>
</dbReference>
<gene>
    <name evidence="5" type="ORF">TBC1_11704</name>
</gene>
<keyword evidence="2 5" id="KW-0808">Transferase</keyword>
<dbReference type="PANTHER" id="PTHR43042:SF2">
    <property type="entry name" value="SAM-DEPENDENT METHYLTRANSFERASE"/>
    <property type="match status" value="1"/>
</dbReference>
<evidence type="ECO:0000256" key="2">
    <source>
        <dbReference type="ARBA" id="ARBA00022679"/>
    </source>
</evidence>
<dbReference type="InterPro" id="IPR029063">
    <property type="entry name" value="SAM-dependent_MTases_sf"/>
</dbReference>
<dbReference type="Pfam" id="PF10672">
    <property type="entry name" value="Methyltrans_SAM"/>
    <property type="match status" value="1"/>
</dbReference>
<feature type="domain" description="S-adenosylmethionine-dependent methyltransferase" evidence="4">
    <location>
        <begin position="47"/>
        <end position="234"/>
    </location>
</feature>
<protein>
    <submittedName>
        <fullName evidence="5">S-adenosylmethionine-dependent methyltransferase</fullName>
    </submittedName>
</protein>
<dbReference type="RefSeq" id="WP_172668815.1">
    <property type="nucleotide sequence ID" value="NZ_DF968182.1"/>
</dbReference>
<evidence type="ECO:0000259" key="4">
    <source>
        <dbReference type="Pfam" id="PF10672"/>
    </source>
</evidence>
<dbReference type="AlphaFoldDB" id="A0A0S7BQQ7"/>
<evidence type="ECO:0000313" key="5">
    <source>
        <dbReference type="EMBL" id="GAP42573.1"/>
    </source>
</evidence>
<keyword evidence="3" id="KW-0949">S-adenosyl-L-methionine</keyword>
<dbReference type="InterPro" id="IPR013780">
    <property type="entry name" value="Glyco_hydro_b"/>
</dbReference>
<name>A0A0S7BQQ7_9BACT</name>
<dbReference type="Gene3D" id="3.40.50.150">
    <property type="entry name" value="Vaccinia Virus protein VP39"/>
    <property type="match status" value="1"/>
</dbReference>
<reference evidence="5" key="1">
    <citation type="journal article" date="2015" name="Genome Announc.">
        <title>Draft Genome Sequence of Bacteroidales Strain TBC1, a Novel Isolate from a Methanogenic Wastewater Treatment System.</title>
        <authorList>
            <person name="Tourlousse D.M."/>
            <person name="Matsuura N."/>
            <person name="Sun L."/>
            <person name="Toyonaga M."/>
            <person name="Kuroda K."/>
            <person name="Ohashi A."/>
            <person name="Cruz R."/>
            <person name="Yamaguchi T."/>
            <person name="Sekiguchi Y."/>
        </authorList>
    </citation>
    <scope>NUCLEOTIDE SEQUENCE [LARGE SCALE GENOMIC DNA]</scope>
    <source>
        <strain evidence="5">TBC1</strain>
    </source>
</reference>
<dbReference type="EMBL" id="DF968182">
    <property type="protein sequence ID" value="GAP42573.1"/>
    <property type="molecule type" value="Genomic_DNA"/>
</dbReference>
<dbReference type="SUPFAM" id="SSF53335">
    <property type="entry name" value="S-adenosyl-L-methionine-dependent methyltransferases"/>
    <property type="match status" value="1"/>
</dbReference>
<dbReference type="PATRIC" id="fig|1678841.3.peg.793"/>
<evidence type="ECO:0000256" key="1">
    <source>
        <dbReference type="ARBA" id="ARBA00022603"/>
    </source>
</evidence>
<keyword evidence="1 5" id="KW-0489">Methyltransferase</keyword>
<dbReference type="CDD" id="cd02440">
    <property type="entry name" value="AdoMet_MTases"/>
    <property type="match status" value="1"/>
</dbReference>
<keyword evidence="6" id="KW-1185">Reference proteome</keyword>
<organism evidence="5">
    <name type="scientific">Lentimicrobium saccharophilum</name>
    <dbReference type="NCBI Taxonomy" id="1678841"/>
    <lineage>
        <taxon>Bacteria</taxon>
        <taxon>Pseudomonadati</taxon>
        <taxon>Bacteroidota</taxon>
        <taxon>Bacteroidia</taxon>
        <taxon>Bacteroidales</taxon>
        <taxon>Lentimicrobiaceae</taxon>
        <taxon>Lentimicrobium</taxon>
    </lineage>
</organism>
<dbReference type="GO" id="GO:0032259">
    <property type="term" value="P:methylation"/>
    <property type="evidence" value="ECO:0007669"/>
    <property type="project" value="UniProtKB-KW"/>
</dbReference>
<evidence type="ECO:0000313" key="6">
    <source>
        <dbReference type="Proteomes" id="UP000053091"/>
    </source>
</evidence>
<dbReference type="GO" id="GO:0008168">
    <property type="term" value="F:methyltransferase activity"/>
    <property type="evidence" value="ECO:0007669"/>
    <property type="project" value="UniProtKB-KW"/>
</dbReference>
<dbReference type="Gene3D" id="2.60.40.1180">
    <property type="entry name" value="Golgi alpha-mannosidase II"/>
    <property type="match status" value="1"/>
</dbReference>
<sequence length="291" mass="33226">MIKLLSPENWKDYELLDSGNFEKLERFGSQVLIRPEPQAVWDKSLAAEEWAARAQAIFRKEKNDPEKGKWILKKGCREQWQIGYSYKKMNLKLRLGLTSFRHIGVFPEQGDNWDFIYDRISAMKTNRPKVLNLFAYTGGASLAACAAGAEVVHVDSVKPVITWARENMELSGLDGIRWVVEDALKFVKREVRRGNSYQGIILDPPAYGRGADGEKWVLEEHINEMIKQCSELLDEHENFLIMSLYSMGFSSLIGENLIRSAFGNRETLESGELFLADNFGKKLPLGTVLRF</sequence>
<evidence type="ECO:0000256" key="3">
    <source>
        <dbReference type="ARBA" id="ARBA00022691"/>
    </source>
</evidence>
<accession>A0A0S7BQQ7</accession>
<proteinExistence type="predicted"/>
<dbReference type="InterPro" id="IPR019614">
    <property type="entry name" value="SAM-dep_methyl-trfase"/>
</dbReference>
<dbReference type="PANTHER" id="PTHR43042">
    <property type="entry name" value="SAM-DEPENDENT METHYLTRANSFERASE"/>
    <property type="match status" value="1"/>
</dbReference>
<dbReference type="STRING" id="1678841.TBC1_11704"/>